<dbReference type="SUPFAM" id="SSF53098">
    <property type="entry name" value="Ribonuclease H-like"/>
    <property type="match status" value="1"/>
</dbReference>
<dbReference type="eggNOG" id="KOG0017">
    <property type="taxonomic scope" value="Eukaryota"/>
</dbReference>
<feature type="domain" description="Integrase catalytic" evidence="1">
    <location>
        <begin position="45"/>
        <end position="129"/>
    </location>
</feature>
<dbReference type="InterPro" id="IPR012337">
    <property type="entry name" value="RNaseH-like_sf"/>
</dbReference>
<evidence type="ECO:0000259" key="1">
    <source>
        <dbReference type="PROSITE" id="PS50994"/>
    </source>
</evidence>
<dbReference type="PANTHER" id="PTHR37984">
    <property type="entry name" value="PROTEIN CBG26694"/>
    <property type="match status" value="1"/>
</dbReference>
<dbReference type="Gene3D" id="3.30.420.10">
    <property type="entry name" value="Ribonuclease H-like superfamily/Ribonuclease H"/>
    <property type="match status" value="1"/>
</dbReference>
<protein>
    <recommendedName>
        <fullName evidence="1">Integrase catalytic domain-containing protein</fullName>
    </recommendedName>
</protein>
<accession>A0A1X7UX63</accession>
<dbReference type="InterPro" id="IPR001584">
    <property type="entry name" value="Integrase_cat-core"/>
</dbReference>
<dbReference type="InterPro" id="IPR036397">
    <property type="entry name" value="RNaseH_sf"/>
</dbReference>
<dbReference type="STRING" id="400682.A0A1X7UX63"/>
<sequence>MDADIEQFVKNFPQCELASHSPTLAQCLLWDYPQKQRRCLQWLDVAIVNSANTNTTVEKLRAVFATQCLPSTVVTGNGAVFTSKEFETFLHHNGIQPILSAPYHPSSTGQLERTVQLFKEGIKRARSGD</sequence>
<reference evidence="2" key="1">
    <citation type="submission" date="2017-05" db="UniProtKB">
        <authorList>
            <consortium name="EnsemblMetazoa"/>
        </authorList>
    </citation>
    <scope>IDENTIFICATION</scope>
</reference>
<dbReference type="InterPro" id="IPR050951">
    <property type="entry name" value="Retrovirus_Pol_polyprotein"/>
</dbReference>
<dbReference type="EnsemblMetazoa" id="Aqu2.1.32281_001">
    <property type="protein sequence ID" value="Aqu2.1.32281_001"/>
    <property type="gene ID" value="Aqu2.1.32281"/>
</dbReference>
<organism evidence="2">
    <name type="scientific">Amphimedon queenslandica</name>
    <name type="common">Sponge</name>
    <dbReference type="NCBI Taxonomy" id="400682"/>
    <lineage>
        <taxon>Eukaryota</taxon>
        <taxon>Metazoa</taxon>
        <taxon>Porifera</taxon>
        <taxon>Demospongiae</taxon>
        <taxon>Heteroscleromorpha</taxon>
        <taxon>Haplosclerida</taxon>
        <taxon>Niphatidae</taxon>
        <taxon>Amphimedon</taxon>
    </lineage>
</organism>
<dbReference type="AlphaFoldDB" id="A0A1X7UX63"/>
<dbReference type="GO" id="GO:0003676">
    <property type="term" value="F:nucleic acid binding"/>
    <property type="evidence" value="ECO:0007669"/>
    <property type="project" value="InterPro"/>
</dbReference>
<dbReference type="PROSITE" id="PS50994">
    <property type="entry name" value="INTEGRASE"/>
    <property type="match status" value="1"/>
</dbReference>
<dbReference type="InParanoid" id="A0A1X7UX63"/>
<dbReference type="GO" id="GO:0015074">
    <property type="term" value="P:DNA integration"/>
    <property type="evidence" value="ECO:0007669"/>
    <property type="project" value="InterPro"/>
</dbReference>
<dbReference type="PANTHER" id="PTHR37984:SF13">
    <property type="entry name" value="RIBONUCLEASE H"/>
    <property type="match status" value="1"/>
</dbReference>
<name>A0A1X7UX63_AMPQE</name>
<proteinExistence type="predicted"/>
<evidence type="ECO:0000313" key="2">
    <source>
        <dbReference type="EnsemblMetazoa" id="Aqu2.1.32281_001"/>
    </source>
</evidence>